<dbReference type="InterPro" id="IPR011009">
    <property type="entry name" value="Kinase-like_dom_sf"/>
</dbReference>
<dbReference type="PANTHER" id="PTHR44329">
    <property type="entry name" value="SERINE/THREONINE-PROTEIN KINASE TNNI3K-RELATED"/>
    <property type="match status" value="1"/>
</dbReference>
<evidence type="ECO:0000313" key="2">
    <source>
        <dbReference type="EMBL" id="MBW90921.1"/>
    </source>
</evidence>
<accession>A0A2P2JBS1</accession>
<dbReference type="Pfam" id="PF07714">
    <property type="entry name" value="PK_Tyr_Ser-Thr"/>
    <property type="match status" value="1"/>
</dbReference>
<dbReference type="GO" id="GO:0004674">
    <property type="term" value="F:protein serine/threonine kinase activity"/>
    <property type="evidence" value="ECO:0007669"/>
    <property type="project" value="TreeGrafter"/>
</dbReference>
<dbReference type="AlphaFoldDB" id="A0A2P2JBS1"/>
<feature type="domain" description="Protein kinase" evidence="1">
    <location>
        <begin position="1"/>
        <end position="87"/>
    </location>
</feature>
<dbReference type="PANTHER" id="PTHR44329:SF140">
    <property type="entry name" value="INACTIVE PROTEIN TYROSINE KINASE PTKL"/>
    <property type="match status" value="1"/>
</dbReference>
<dbReference type="InterPro" id="IPR001245">
    <property type="entry name" value="Ser-Thr/Tyr_kinase_cat_dom"/>
</dbReference>
<sequence>MEEYDTKVDVFSFALILQEMIEGCPPFSAMQEHEAPTAYAARQRPPFRAPAKRYSHGLRELIEECWNDKPTKRPTFRKIIVRLESIYAKVGHKKRWKVQPLKCFQNLEAMVKKDLSLSGRSRSSRSTSNM</sequence>
<proteinExistence type="predicted"/>
<dbReference type="InterPro" id="IPR051681">
    <property type="entry name" value="Ser/Thr_Kinases-Pseudokinases"/>
</dbReference>
<dbReference type="SUPFAM" id="SSF56112">
    <property type="entry name" value="Protein kinase-like (PK-like)"/>
    <property type="match status" value="1"/>
</dbReference>
<dbReference type="Gene3D" id="1.10.510.10">
    <property type="entry name" value="Transferase(Phosphotransferase) domain 1"/>
    <property type="match status" value="1"/>
</dbReference>
<dbReference type="GO" id="GO:0005524">
    <property type="term" value="F:ATP binding"/>
    <property type="evidence" value="ECO:0007669"/>
    <property type="project" value="InterPro"/>
</dbReference>
<protein>
    <submittedName>
        <fullName evidence="2">Uncharacterized protein MANES_17G061900</fullName>
    </submittedName>
</protein>
<dbReference type="InterPro" id="IPR000719">
    <property type="entry name" value="Prot_kinase_dom"/>
</dbReference>
<evidence type="ECO:0000259" key="1">
    <source>
        <dbReference type="PROSITE" id="PS50011"/>
    </source>
</evidence>
<dbReference type="PROSITE" id="PS50011">
    <property type="entry name" value="PROTEIN_KINASE_DOM"/>
    <property type="match status" value="1"/>
</dbReference>
<name>A0A2P2JBS1_RHIMU</name>
<dbReference type="EMBL" id="GGEC01010438">
    <property type="protein sequence ID" value="MBW90921.1"/>
    <property type="molecule type" value="Transcribed_RNA"/>
</dbReference>
<organism evidence="2">
    <name type="scientific">Rhizophora mucronata</name>
    <name type="common">Asiatic mangrove</name>
    <dbReference type="NCBI Taxonomy" id="61149"/>
    <lineage>
        <taxon>Eukaryota</taxon>
        <taxon>Viridiplantae</taxon>
        <taxon>Streptophyta</taxon>
        <taxon>Embryophyta</taxon>
        <taxon>Tracheophyta</taxon>
        <taxon>Spermatophyta</taxon>
        <taxon>Magnoliopsida</taxon>
        <taxon>eudicotyledons</taxon>
        <taxon>Gunneridae</taxon>
        <taxon>Pentapetalae</taxon>
        <taxon>rosids</taxon>
        <taxon>fabids</taxon>
        <taxon>Malpighiales</taxon>
        <taxon>Rhizophoraceae</taxon>
        <taxon>Rhizophora</taxon>
    </lineage>
</organism>
<reference evidence="2" key="1">
    <citation type="submission" date="2018-02" db="EMBL/GenBank/DDBJ databases">
        <title>Rhizophora mucronata_Transcriptome.</title>
        <authorList>
            <person name="Meera S.P."/>
            <person name="Sreeshan A."/>
            <person name="Augustine A."/>
        </authorList>
    </citation>
    <scope>NUCLEOTIDE SEQUENCE</scope>
    <source>
        <tissue evidence="2">Leaf</tissue>
    </source>
</reference>